<reference evidence="2 3" key="1">
    <citation type="submission" date="2024-02" db="EMBL/GenBank/DDBJ databases">
        <authorList>
            <person name="Chen Y."/>
            <person name="Shah S."/>
            <person name="Dougan E. K."/>
            <person name="Thang M."/>
            <person name="Chan C."/>
        </authorList>
    </citation>
    <scope>NUCLEOTIDE SEQUENCE [LARGE SCALE GENOMIC DNA]</scope>
</reference>
<proteinExistence type="predicted"/>
<comment type="caution">
    <text evidence="2">The sequence shown here is derived from an EMBL/GenBank/DDBJ whole genome shotgun (WGS) entry which is preliminary data.</text>
</comment>
<sequence length="349" mass="38576">MAFATAAVRLAALAASVHGDDLNFEPVQVTSHCHKGQWCPLPENFLSASEACEFAVLRVNEMRQKCHGFTLAPIRRQDYKVAGTVRKDMDGYSVYKLLLEPINKFVPTSVEIEVAHLHRITDLSIFQGRAASACAAMAEFSDFNATHANKEAMDKMAKALETITKRDLRFGSSERKLNVAELPASDTHMTVITPKLLEKAWKKETGEDPSKSVKFTLKGVGNPFALMDCTRLAAPAGTLRTAAVDELKAHFFGSPAALPDTLQLEMIARSKEEACGKKPLIRFSEDEPWLAFLEAIAESIGRGEEAEWLRFILSVPMTVIVNADLSDLDLEKQRVVKSEEIQKARGLLM</sequence>
<accession>A0ABP0RFN4</accession>
<dbReference type="Proteomes" id="UP001642464">
    <property type="component" value="Unassembled WGS sequence"/>
</dbReference>
<organism evidence="2 3">
    <name type="scientific">Durusdinium trenchii</name>
    <dbReference type="NCBI Taxonomy" id="1381693"/>
    <lineage>
        <taxon>Eukaryota</taxon>
        <taxon>Sar</taxon>
        <taxon>Alveolata</taxon>
        <taxon>Dinophyceae</taxon>
        <taxon>Suessiales</taxon>
        <taxon>Symbiodiniaceae</taxon>
        <taxon>Durusdinium</taxon>
    </lineage>
</organism>
<dbReference type="EMBL" id="CAXAMM010041351">
    <property type="protein sequence ID" value="CAK9098944.1"/>
    <property type="molecule type" value="Genomic_DNA"/>
</dbReference>
<evidence type="ECO:0000313" key="2">
    <source>
        <dbReference type="EMBL" id="CAK9098944.1"/>
    </source>
</evidence>
<evidence type="ECO:0000256" key="1">
    <source>
        <dbReference type="SAM" id="SignalP"/>
    </source>
</evidence>
<keyword evidence="1" id="KW-0732">Signal</keyword>
<keyword evidence="3" id="KW-1185">Reference proteome</keyword>
<evidence type="ECO:0000313" key="3">
    <source>
        <dbReference type="Proteomes" id="UP001642464"/>
    </source>
</evidence>
<gene>
    <name evidence="2" type="ORF">SCF082_LOCUS46364</name>
</gene>
<feature type="chain" id="PRO_5046098720" evidence="1">
    <location>
        <begin position="20"/>
        <end position="349"/>
    </location>
</feature>
<protein>
    <submittedName>
        <fullName evidence="2">Uncharacterized protein</fullName>
    </submittedName>
</protein>
<name>A0ABP0RFN4_9DINO</name>
<feature type="signal peptide" evidence="1">
    <location>
        <begin position="1"/>
        <end position="19"/>
    </location>
</feature>